<dbReference type="GO" id="GO:0008417">
    <property type="term" value="F:fucosyltransferase activity"/>
    <property type="evidence" value="ECO:0007669"/>
    <property type="project" value="TreeGrafter"/>
</dbReference>
<dbReference type="Pfam" id="PF00535">
    <property type="entry name" value="Glycos_transf_2"/>
    <property type="match status" value="1"/>
</dbReference>
<evidence type="ECO:0000259" key="1">
    <source>
        <dbReference type="Pfam" id="PF00535"/>
    </source>
</evidence>
<organism evidence="2 3">
    <name type="scientific">Pseudozobellia thermophila</name>
    <dbReference type="NCBI Taxonomy" id="192903"/>
    <lineage>
        <taxon>Bacteria</taxon>
        <taxon>Pseudomonadati</taxon>
        <taxon>Bacteroidota</taxon>
        <taxon>Flavobacteriia</taxon>
        <taxon>Flavobacteriales</taxon>
        <taxon>Flavobacteriaceae</taxon>
        <taxon>Pseudozobellia</taxon>
    </lineage>
</organism>
<dbReference type="PANTHER" id="PTHR22916">
    <property type="entry name" value="GLYCOSYLTRANSFERASE"/>
    <property type="match status" value="1"/>
</dbReference>
<dbReference type="EMBL" id="FQYU01000007">
    <property type="protein sequence ID" value="SHJ67234.1"/>
    <property type="molecule type" value="Genomic_DNA"/>
</dbReference>
<proteinExistence type="predicted"/>
<feature type="domain" description="Glycosyltransferase 2-like" evidence="1">
    <location>
        <begin position="10"/>
        <end position="174"/>
    </location>
</feature>
<keyword evidence="3" id="KW-1185">Reference proteome</keyword>
<dbReference type="STRING" id="192903.SAMN04488513_10757"/>
<name>A0A1M6L7U5_9FLAO</name>
<accession>A0A1M6L7U5</accession>
<sequence length="338" mass="39450">MEQSATVLISILVPFKNTQDFLEECLVSIIEQGYPHWEVLAVDDHSNDNSVEIVRRFSQSDPRIKLYPNKGHGIIEALRTAYDASRGTLITRMDSDDVMVKDKLQVMAYSLQARGPGHVAIGQVRYFSDRGISNGYERYEQWLNQLTERGSNYGEIYKECVIPSPCWMVYRNDLDACGAFDPDRYPEDYDLTFRFYEKGLRCIPCDQVLHLWRDYDTRTSRTSEHYAQNYFLDIKLHYFLRLDRDPKRTLTLWGAGSKGKEIAKGLIKKKVEFHWLCDNPNKIGKEIYGKHMYHYSKLKELPQAQSIITVANEEAQAMIRAYFAQMGQQPMTDYFFFC</sequence>
<dbReference type="InterPro" id="IPR029044">
    <property type="entry name" value="Nucleotide-diphossugar_trans"/>
</dbReference>
<dbReference type="SUPFAM" id="SSF53448">
    <property type="entry name" value="Nucleotide-diphospho-sugar transferases"/>
    <property type="match status" value="1"/>
</dbReference>
<gene>
    <name evidence="2" type="ORF">SAMN04488513_10757</name>
</gene>
<dbReference type="InterPro" id="IPR001173">
    <property type="entry name" value="Glyco_trans_2-like"/>
</dbReference>
<dbReference type="CDD" id="cd00761">
    <property type="entry name" value="Glyco_tranf_GTA_type"/>
    <property type="match status" value="1"/>
</dbReference>
<keyword evidence="2" id="KW-0808">Transferase</keyword>
<dbReference type="PANTHER" id="PTHR22916:SF69">
    <property type="entry name" value="BIFUNCTIONAL GLYCOSYLTRANSFERASE PGTA"/>
    <property type="match status" value="1"/>
</dbReference>
<reference evidence="3" key="1">
    <citation type="submission" date="2016-11" db="EMBL/GenBank/DDBJ databases">
        <authorList>
            <person name="Varghese N."/>
            <person name="Submissions S."/>
        </authorList>
    </citation>
    <scope>NUCLEOTIDE SEQUENCE [LARGE SCALE GENOMIC DNA]</scope>
    <source>
        <strain evidence="3">DSM 19858</strain>
    </source>
</reference>
<dbReference type="RefSeq" id="WP_072994927.1">
    <property type="nucleotide sequence ID" value="NZ_FQYU01000007.1"/>
</dbReference>
<dbReference type="AlphaFoldDB" id="A0A1M6L7U5"/>
<protein>
    <submittedName>
        <fullName evidence="2">Glycosyl transferase family 2</fullName>
    </submittedName>
</protein>
<dbReference type="Proteomes" id="UP000184543">
    <property type="component" value="Unassembled WGS sequence"/>
</dbReference>
<evidence type="ECO:0000313" key="3">
    <source>
        <dbReference type="Proteomes" id="UP000184543"/>
    </source>
</evidence>
<evidence type="ECO:0000313" key="2">
    <source>
        <dbReference type="EMBL" id="SHJ67234.1"/>
    </source>
</evidence>
<dbReference type="Gene3D" id="3.90.550.10">
    <property type="entry name" value="Spore Coat Polysaccharide Biosynthesis Protein SpsA, Chain A"/>
    <property type="match status" value="1"/>
</dbReference>